<evidence type="ECO:0000256" key="5">
    <source>
        <dbReference type="ARBA" id="ARBA00023136"/>
    </source>
</evidence>
<dbReference type="PANTHER" id="PTHR21659:SF42">
    <property type="entry name" value="UPF0057 MEMBRANE PROTEIN ZK632.10-RELATED"/>
    <property type="match status" value="1"/>
</dbReference>
<keyword evidence="8" id="KW-1185">Reference proteome</keyword>
<evidence type="ECO:0008006" key="9">
    <source>
        <dbReference type="Google" id="ProtNLM"/>
    </source>
</evidence>
<protein>
    <recommendedName>
        <fullName evidence="9">Plasma membrane proteolipid 3</fullName>
    </recommendedName>
</protein>
<keyword evidence="5 6" id="KW-0472">Membrane</keyword>
<reference evidence="8" key="1">
    <citation type="submission" date="2016-04" db="EMBL/GenBank/DDBJ databases">
        <title>Comparative genomics of biotechnologically important yeasts.</title>
        <authorList>
            <consortium name="DOE Joint Genome Institute"/>
            <person name="Riley R."/>
            <person name="Haridas S."/>
            <person name="Wolfe K.H."/>
            <person name="Lopes M.R."/>
            <person name="Hittinger C.T."/>
            <person name="Goker M."/>
            <person name="Salamov A."/>
            <person name="Wisecaver J."/>
            <person name="Long T.M."/>
            <person name="Aerts A.L."/>
            <person name="Barry K."/>
            <person name="Choi C."/>
            <person name="Clum A."/>
            <person name="Coughlan A.Y."/>
            <person name="Deshpande S."/>
            <person name="Douglass A.P."/>
            <person name="Hanson S.J."/>
            <person name="Klenk H.-P."/>
            <person name="Labutti K."/>
            <person name="Lapidus A."/>
            <person name="Lindquist E."/>
            <person name="Lipzen A."/>
            <person name="Meier-Kolthoff J.P."/>
            <person name="Ohm R.A."/>
            <person name="Otillar R.P."/>
            <person name="Pangilinan J."/>
            <person name="Peng Y."/>
            <person name="Rokas A."/>
            <person name="Rosa C.A."/>
            <person name="Scheuner C."/>
            <person name="Sibirny A.A."/>
            <person name="Slot J.C."/>
            <person name="Stielow J.B."/>
            <person name="Sun H."/>
            <person name="Kurtzman C.P."/>
            <person name="Blackwell M."/>
            <person name="Grigoriev I.V."/>
            <person name="Jeffries T.W."/>
        </authorList>
    </citation>
    <scope>NUCLEOTIDE SEQUENCE [LARGE SCALE GENOMIC DNA]</scope>
    <source>
        <strain evidence="8">NRRL YB-2248</strain>
    </source>
</reference>
<keyword evidence="4 6" id="KW-1133">Transmembrane helix</keyword>
<evidence type="ECO:0000256" key="6">
    <source>
        <dbReference type="SAM" id="Phobius"/>
    </source>
</evidence>
<dbReference type="Proteomes" id="UP000094801">
    <property type="component" value="Unassembled WGS sequence"/>
</dbReference>
<dbReference type="InterPro" id="IPR000612">
    <property type="entry name" value="PMP3"/>
</dbReference>
<feature type="transmembrane region" description="Helical" evidence="6">
    <location>
        <begin position="30"/>
        <end position="53"/>
    </location>
</feature>
<evidence type="ECO:0000256" key="3">
    <source>
        <dbReference type="ARBA" id="ARBA00022692"/>
    </source>
</evidence>
<dbReference type="PROSITE" id="PS01309">
    <property type="entry name" value="UPF0057"/>
    <property type="match status" value="1"/>
</dbReference>
<dbReference type="STRING" id="983967.A0A1E4T961"/>
<dbReference type="OrthoDB" id="2802411at2759"/>
<evidence type="ECO:0000313" key="8">
    <source>
        <dbReference type="Proteomes" id="UP000094801"/>
    </source>
</evidence>
<name>A0A1E4T961_9ASCO</name>
<dbReference type="EMBL" id="KV453847">
    <property type="protein sequence ID" value="ODV88253.1"/>
    <property type="molecule type" value="Genomic_DNA"/>
</dbReference>
<organism evidence="7 8">
    <name type="scientific">[Candida] arabinofermentans NRRL YB-2248</name>
    <dbReference type="NCBI Taxonomy" id="983967"/>
    <lineage>
        <taxon>Eukaryota</taxon>
        <taxon>Fungi</taxon>
        <taxon>Dikarya</taxon>
        <taxon>Ascomycota</taxon>
        <taxon>Saccharomycotina</taxon>
        <taxon>Pichiomycetes</taxon>
        <taxon>Pichiales</taxon>
        <taxon>Pichiaceae</taxon>
        <taxon>Ogataea</taxon>
        <taxon>Ogataea/Candida clade</taxon>
    </lineage>
</organism>
<feature type="transmembrane region" description="Helical" evidence="6">
    <location>
        <begin position="6"/>
        <end position="23"/>
    </location>
</feature>
<comment type="subcellular location">
    <subcellularLocation>
        <location evidence="1">Membrane</location>
    </subcellularLocation>
</comment>
<evidence type="ECO:0000256" key="4">
    <source>
        <dbReference type="ARBA" id="ARBA00022989"/>
    </source>
</evidence>
<dbReference type="PANTHER" id="PTHR21659">
    <property type="entry name" value="HYDROPHOBIC PROTEIN RCI2 LOW TEMPERATURE AND SALT RESPONSIVE PROTEIN LTI6 -RELATED"/>
    <property type="match status" value="1"/>
</dbReference>
<sequence length="56" mass="6070">MSASKIIAFIIAVLLPPLAVFMERGAGRDLLVNIILCCFVYFPGILHACYIVATSN</sequence>
<dbReference type="GO" id="GO:0016020">
    <property type="term" value="C:membrane"/>
    <property type="evidence" value="ECO:0007669"/>
    <property type="project" value="UniProtKB-SubCell"/>
</dbReference>
<proteinExistence type="inferred from homology"/>
<comment type="similarity">
    <text evidence="2">Belongs to the UPF0057 (PMP3) family.</text>
</comment>
<dbReference type="Pfam" id="PF01679">
    <property type="entry name" value="Pmp3"/>
    <property type="match status" value="1"/>
</dbReference>
<evidence type="ECO:0000256" key="1">
    <source>
        <dbReference type="ARBA" id="ARBA00004370"/>
    </source>
</evidence>
<keyword evidence="3 6" id="KW-0812">Transmembrane</keyword>
<gene>
    <name evidence="7" type="ORF">CANARDRAFT_26407</name>
</gene>
<dbReference type="AlphaFoldDB" id="A0A1E4T961"/>
<evidence type="ECO:0000256" key="2">
    <source>
        <dbReference type="ARBA" id="ARBA00009530"/>
    </source>
</evidence>
<accession>A0A1E4T961</accession>
<evidence type="ECO:0000313" key="7">
    <source>
        <dbReference type="EMBL" id="ODV88253.1"/>
    </source>
</evidence>